<accession>A0A412N6U1</accession>
<reference evidence="1 2" key="1">
    <citation type="submission" date="2018-08" db="EMBL/GenBank/DDBJ databases">
        <title>A genome reference for cultivated species of the human gut microbiota.</title>
        <authorList>
            <person name="Zou Y."/>
            <person name="Xue W."/>
            <person name="Luo G."/>
        </authorList>
    </citation>
    <scope>NUCLEOTIDE SEQUENCE [LARGE SCALE GENOMIC DNA]</scope>
    <source>
        <strain evidence="1 2">AF19-1AC</strain>
    </source>
</reference>
<protein>
    <submittedName>
        <fullName evidence="1">Uncharacterized protein</fullName>
    </submittedName>
</protein>
<gene>
    <name evidence="1" type="ORF">DWX38_04480</name>
</gene>
<proteinExistence type="predicted"/>
<dbReference type="AlphaFoldDB" id="A0A412N6U1"/>
<comment type="caution">
    <text evidence="1">The sequence shown here is derived from an EMBL/GenBank/DDBJ whole genome shotgun (WGS) entry which is preliminary data.</text>
</comment>
<sequence>MYDHRVGQPNNPSGICTSVGSDIGWLRRWAIGRNILRFYGSARINVPTQRTYYCRQERVQYATGTTPNCAKQTPQAATKAKTEAASAGLATFAPNSKHGIWK</sequence>
<dbReference type="Proteomes" id="UP000285159">
    <property type="component" value="Unassembled WGS sequence"/>
</dbReference>
<dbReference type="EMBL" id="QRWP01000003">
    <property type="protein sequence ID" value="RGT34252.1"/>
    <property type="molecule type" value="Genomic_DNA"/>
</dbReference>
<name>A0A412N6U1_9BACE</name>
<organism evidence="1 2">
    <name type="scientific">Bacteroides clarus</name>
    <dbReference type="NCBI Taxonomy" id="626929"/>
    <lineage>
        <taxon>Bacteria</taxon>
        <taxon>Pseudomonadati</taxon>
        <taxon>Bacteroidota</taxon>
        <taxon>Bacteroidia</taxon>
        <taxon>Bacteroidales</taxon>
        <taxon>Bacteroidaceae</taxon>
        <taxon>Bacteroides</taxon>
    </lineage>
</organism>
<evidence type="ECO:0000313" key="1">
    <source>
        <dbReference type="EMBL" id="RGT34252.1"/>
    </source>
</evidence>
<evidence type="ECO:0000313" key="2">
    <source>
        <dbReference type="Proteomes" id="UP000285159"/>
    </source>
</evidence>